<keyword evidence="10" id="KW-1185">Reference proteome</keyword>
<dbReference type="InterPro" id="IPR037171">
    <property type="entry name" value="NagB/RpiA_transferase-like"/>
</dbReference>
<keyword evidence="2" id="KW-0805">Transcription regulation</keyword>
<dbReference type="PANTHER" id="PTHR34294">
    <property type="entry name" value="TRANSCRIPTIONAL REGULATOR-RELATED"/>
    <property type="match status" value="1"/>
</dbReference>
<reference evidence="7 10" key="2">
    <citation type="submission" date="2019-07" db="EMBL/GenBank/DDBJ databases">
        <title>Whole genome shotgun sequence of Lactobacillus spicheri NBRC 107155.</title>
        <authorList>
            <person name="Hosoyama A."/>
            <person name="Uohara A."/>
            <person name="Ohji S."/>
            <person name="Ichikawa N."/>
        </authorList>
    </citation>
    <scope>NUCLEOTIDE SEQUENCE [LARGE SCALE GENOMIC DNA]</scope>
    <source>
        <strain evidence="7 10">NBRC 107155</strain>
    </source>
</reference>
<dbReference type="AlphaFoldDB" id="A0A0F3RSY2"/>
<proteinExistence type="inferred from homology"/>
<reference evidence="8 9" key="1">
    <citation type="submission" date="2015-03" db="EMBL/GenBank/DDBJ databases">
        <authorList>
            <person name="Zheng J."/>
            <person name="Ganezle M."/>
        </authorList>
    </citation>
    <scope>NUCLEOTIDE SEQUENCE [LARGE SCALE GENOMIC DNA]</scope>
    <source>
        <strain evidence="8 9">LP38</strain>
    </source>
</reference>
<dbReference type="RefSeq" id="WP_045807076.1">
    <property type="nucleotide sequence ID" value="NZ_BJZI01000012.1"/>
</dbReference>
<evidence type="ECO:0000256" key="3">
    <source>
        <dbReference type="ARBA" id="ARBA00023125"/>
    </source>
</evidence>
<dbReference type="OrthoDB" id="9793820at2"/>
<dbReference type="Proteomes" id="UP000321691">
    <property type="component" value="Unassembled WGS sequence"/>
</dbReference>
<dbReference type="InterPro" id="IPR036388">
    <property type="entry name" value="WH-like_DNA-bd_sf"/>
</dbReference>
<sequence length="342" mass="36460">MQDDWQWVEAIMPQMVTKLTSRFRVLQGIATLQPVGRRTLANHLACTERTVRTTTDALVNLGFIQMSIKGMQITASGERVLHGLTPVMNTLAGRQQRERELAQRLGIANCTIVPGDSTAPNGSLGGMAEAAKQVLADQLPNGASTIAVMGGHTLATVAAVLTPSLSTNRQLLFVPARGGIGESPDIQANAVSAQMAQRTNGKFRSLFVPEQLNTATYKSLFAEPAIHEVLQLIDQSNVVIHGIGQALTMARRRNMSAHVIADLTAAHAVGEAFGFFFDDAGHVVSKFPRIGVGIDDLVNKPLVIAVAGGSEKGTAIEAYMHLAPAQTWLITDDGAADIVLKK</sequence>
<dbReference type="STRING" id="216463.VC81_05170"/>
<accession>A0A0F3RSY2</accession>
<comment type="caution">
    <text evidence="8">The sequence shown here is derived from an EMBL/GenBank/DDBJ whole genome shotgun (WGS) entry which is preliminary data.</text>
</comment>
<dbReference type="InterPro" id="IPR036390">
    <property type="entry name" value="WH_DNA-bd_sf"/>
</dbReference>
<evidence type="ECO:0000256" key="2">
    <source>
        <dbReference type="ARBA" id="ARBA00023015"/>
    </source>
</evidence>
<keyword evidence="4" id="KW-0804">Transcription</keyword>
<dbReference type="Gene3D" id="3.40.50.1360">
    <property type="match status" value="1"/>
</dbReference>
<dbReference type="Gene3D" id="1.10.10.10">
    <property type="entry name" value="Winged helix-like DNA-binding domain superfamily/Winged helix DNA-binding domain"/>
    <property type="match status" value="1"/>
</dbReference>
<dbReference type="GO" id="GO:0003677">
    <property type="term" value="F:DNA binding"/>
    <property type="evidence" value="ECO:0007669"/>
    <property type="project" value="UniProtKB-KW"/>
</dbReference>
<evidence type="ECO:0000259" key="5">
    <source>
        <dbReference type="Pfam" id="PF04198"/>
    </source>
</evidence>
<dbReference type="SUPFAM" id="SSF46785">
    <property type="entry name" value="Winged helix' DNA-binding domain"/>
    <property type="match status" value="1"/>
</dbReference>
<dbReference type="InterPro" id="IPR048715">
    <property type="entry name" value="CggR_N"/>
</dbReference>
<organism evidence="8 9">
    <name type="scientific">Levilactobacillus spicheri</name>
    <dbReference type="NCBI Taxonomy" id="216463"/>
    <lineage>
        <taxon>Bacteria</taxon>
        <taxon>Bacillati</taxon>
        <taxon>Bacillota</taxon>
        <taxon>Bacilli</taxon>
        <taxon>Lactobacillales</taxon>
        <taxon>Lactobacillaceae</taxon>
        <taxon>Levilactobacillus</taxon>
    </lineage>
</organism>
<evidence type="ECO:0000313" key="7">
    <source>
        <dbReference type="EMBL" id="GEO66695.1"/>
    </source>
</evidence>
<dbReference type="InterPro" id="IPR007324">
    <property type="entry name" value="Sugar-bd_dom_put"/>
</dbReference>
<dbReference type="EMBL" id="JZCR01000011">
    <property type="protein sequence ID" value="KJW13128.1"/>
    <property type="molecule type" value="Genomic_DNA"/>
</dbReference>
<gene>
    <name evidence="7" type="primary">cggR</name>
    <name evidence="7" type="ORF">LSP04_11140</name>
    <name evidence="8" type="ORF">VC81_05170</name>
</gene>
<dbReference type="Proteomes" id="UP000033491">
    <property type="component" value="Unassembled WGS sequence"/>
</dbReference>
<dbReference type="EMBL" id="BJZI01000012">
    <property type="protein sequence ID" value="GEO66695.1"/>
    <property type="molecule type" value="Genomic_DNA"/>
</dbReference>
<evidence type="ECO:0000256" key="4">
    <source>
        <dbReference type="ARBA" id="ARBA00023163"/>
    </source>
</evidence>
<dbReference type="Pfam" id="PF21715">
    <property type="entry name" value="CggR_N"/>
    <property type="match status" value="1"/>
</dbReference>
<feature type="domain" description="CggR N-terminal DNA binding" evidence="6">
    <location>
        <begin position="20"/>
        <end position="88"/>
    </location>
</feature>
<dbReference type="PATRIC" id="fig|216463.3.peg.137"/>
<evidence type="ECO:0000259" key="6">
    <source>
        <dbReference type="Pfam" id="PF21715"/>
    </source>
</evidence>
<dbReference type="GO" id="GO:0030246">
    <property type="term" value="F:carbohydrate binding"/>
    <property type="evidence" value="ECO:0007669"/>
    <property type="project" value="InterPro"/>
</dbReference>
<evidence type="ECO:0000313" key="10">
    <source>
        <dbReference type="Proteomes" id="UP000321691"/>
    </source>
</evidence>
<name>A0A0F3RSY2_9LACO</name>
<feature type="domain" description="Sugar-binding" evidence="5">
    <location>
        <begin position="95"/>
        <end position="341"/>
    </location>
</feature>
<dbReference type="Pfam" id="PF04198">
    <property type="entry name" value="Sugar-bind"/>
    <property type="match status" value="1"/>
</dbReference>
<keyword evidence="3" id="KW-0238">DNA-binding</keyword>
<protein>
    <submittedName>
        <fullName evidence="7">Central glycolytic genes regulator</fullName>
    </submittedName>
    <submittedName>
        <fullName evidence="8">SorC family transcriptional regulator</fullName>
    </submittedName>
</protein>
<evidence type="ECO:0000313" key="8">
    <source>
        <dbReference type="EMBL" id="KJW13128.1"/>
    </source>
</evidence>
<evidence type="ECO:0000313" key="9">
    <source>
        <dbReference type="Proteomes" id="UP000033491"/>
    </source>
</evidence>
<dbReference type="PANTHER" id="PTHR34294:SF5">
    <property type="entry name" value="CENTRAL GLYCOLYTIC GENES REGULATOR"/>
    <property type="match status" value="1"/>
</dbReference>
<dbReference type="SUPFAM" id="SSF100950">
    <property type="entry name" value="NagB/RpiA/CoA transferase-like"/>
    <property type="match status" value="1"/>
</dbReference>
<dbReference type="InterPro" id="IPR051054">
    <property type="entry name" value="SorC_transcr_regulators"/>
</dbReference>
<evidence type="ECO:0000256" key="1">
    <source>
        <dbReference type="ARBA" id="ARBA00010466"/>
    </source>
</evidence>
<comment type="similarity">
    <text evidence="1">Belongs to the SorC transcriptional regulatory family.</text>
</comment>